<dbReference type="PANTHER" id="PTHR43861:SF1">
    <property type="entry name" value="TRANS-ACONITATE 2-METHYLTRANSFERASE"/>
    <property type="match status" value="1"/>
</dbReference>
<keyword evidence="3" id="KW-1185">Reference proteome</keyword>
<protein>
    <submittedName>
        <fullName evidence="2">Methyltransferase domain-containing protein</fullName>
    </submittedName>
</protein>
<evidence type="ECO:0000313" key="3">
    <source>
        <dbReference type="Proteomes" id="UP000339690"/>
    </source>
</evidence>
<dbReference type="KEGG" id="grc:GI584_22210"/>
<evidence type="ECO:0000259" key="1">
    <source>
        <dbReference type="Pfam" id="PF13847"/>
    </source>
</evidence>
<proteinExistence type="predicted"/>
<dbReference type="GO" id="GO:0032259">
    <property type="term" value="P:methylation"/>
    <property type="evidence" value="ECO:0007669"/>
    <property type="project" value="UniProtKB-KW"/>
</dbReference>
<accession>A0A5Q2TSG8</accession>
<dbReference type="InterPro" id="IPR029063">
    <property type="entry name" value="SAM-dependent_MTases_sf"/>
</dbReference>
<dbReference type="CDD" id="cd02440">
    <property type="entry name" value="AdoMet_MTases"/>
    <property type="match status" value="1"/>
</dbReference>
<name>A0A5Q2TSG8_9BACI</name>
<dbReference type="PANTHER" id="PTHR43861">
    <property type="entry name" value="TRANS-ACONITATE 2-METHYLTRANSFERASE-RELATED"/>
    <property type="match status" value="1"/>
</dbReference>
<sequence>MFPMISYHELIAQLGIGYTHPGGKAATEKWLKQIPTNLKNVLEIGCGTGETLLQLRDQTTAFLYGIDSSANMTNNARNKTKHLQNTEIMQQNIEDLLFTHQFFDLIISESALAFTTIGNSLPKLTNLLKPNGQIVLLEMVKSKTLPDIGEERMKTFYQLPQLLSKEDWLKQLIDNNYETVYVEKIEKETGTPITLPPYLSNDLLQTLNEHYQLNTEYAHDLHTYLFIAKKRGDNHDHICD</sequence>
<gene>
    <name evidence="2" type="ORF">GI584_22210</name>
</gene>
<dbReference type="GO" id="GO:0008168">
    <property type="term" value="F:methyltransferase activity"/>
    <property type="evidence" value="ECO:0007669"/>
    <property type="project" value="UniProtKB-KW"/>
</dbReference>
<keyword evidence="2" id="KW-0489">Methyltransferase</keyword>
<feature type="domain" description="Methyltransferase" evidence="1">
    <location>
        <begin position="39"/>
        <end position="155"/>
    </location>
</feature>
<keyword evidence="2" id="KW-0808">Transferase</keyword>
<dbReference type="InterPro" id="IPR025714">
    <property type="entry name" value="Methyltranfer_dom"/>
</dbReference>
<dbReference type="SUPFAM" id="SSF53335">
    <property type="entry name" value="S-adenosyl-L-methionine-dependent methyltransferases"/>
    <property type="match status" value="1"/>
</dbReference>
<dbReference type="EMBL" id="CP045915">
    <property type="protein sequence ID" value="QGH36600.1"/>
    <property type="molecule type" value="Genomic_DNA"/>
</dbReference>
<dbReference type="Gene3D" id="3.40.50.150">
    <property type="entry name" value="Vaccinia Virus protein VP39"/>
    <property type="match status" value="1"/>
</dbReference>
<reference evidence="2 3" key="1">
    <citation type="submission" date="2019-11" db="EMBL/GenBank/DDBJ databases">
        <title>Gracilibacillus salitolerans sp. nov., a moderate halophile isolated from a saline soil in northwest China.</title>
        <authorList>
            <person name="Gan L."/>
        </authorList>
    </citation>
    <scope>NUCLEOTIDE SEQUENCE [LARGE SCALE GENOMIC DNA]</scope>
    <source>
        <strain evidence="2 3">SCU50</strain>
    </source>
</reference>
<dbReference type="Proteomes" id="UP000339690">
    <property type="component" value="Chromosome"/>
</dbReference>
<organism evidence="2 3">
    <name type="scientific">Gracilibacillus salitolerans</name>
    <dbReference type="NCBI Taxonomy" id="2663022"/>
    <lineage>
        <taxon>Bacteria</taxon>
        <taxon>Bacillati</taxon>
        <taxon>Bacillota</taxon>
        <taxon>Bacilli</taxon>
        <taxon>Bacillales</taxon>
        <taxon>Bacillaceae</taxon>
        <taxon>Gracilibacillus</taxon>
    </lineage>
</organism>
<evidence type="ECO:0000313" key="2">
    <source>
        <dbReference type="EMBL" id="QGH36600.1"/>
    </source>
</evidence>
<dbReference type="Pfam" id="PF13847">
    <property type="entry name" value="Methyltransf_31"/>
    <property type="match status" value="1"/>
</dbReference>
<dbReference type="AlphaFoldDB" id="A0A5Q2TSG8"/>